<proteinExistence type="predicted"/>
<name>A0A6C0KUP2_9ZZZZ</name>
<organism evidence="2">
    <name type="scientific">viral metagenome</name>
    <dbReference type="NCBI Taxonomy" id="1070528"/>
    <lineage>
        <taxon>unclassified sequences</taxon>
        <taxon>metagenomes</taxon>
        <taxon>organismal metagenomes</taxon>
    </lineage>
</organism>
<dbReference type="AlphaFoldDB" id="A0A6C0KUP2"/>
<evidence type="ECO:0000259" key="1">
    <source>
        <dbReference type="Pfam" id="PF00534"/>
    </source>
</evidence>
<dbReference type="PANTHER" id="PTHR12526:SF595">
    <property type="entry name" value="BLL5217 PROTEIN"/>
    <property type="match status" value="1"/>
</dbReference>
<dbReference type="EMBL" id="MN740961">
    <property type="protein sequence ID" value="QHU20058.1"/>
    <property type="molecule type" value="Genomic_DNA"/>
</dbReference>
<dbReference type="GO" id="GO:0016757">
    <property type="term" value="F:glycosyltransferase activity"/>
    <property type="evidence" value="ECO:0007669"/>
    <property type="project" value="InterPro"/>
</dbReference>
<reference evidence="2" key="1">
    <citation type="journal article" date="2020" name="Nature">
        <title>Giant virus diversity and host interactions through global metagenomics.</title>
        <authorList>
            <person name="Schulz F."/>
            <person name="Roux S."/>
            <person name="Paez-Espino D."/>
            <person name="Jungbluth S."/>
            <person name="Walsh D.A."/>
            <person name="Denef V.J."/>
            <person name="McMahon K.D."/>
            <person name="Konstantinidis K.T."/>
            <person name="Eloe-Fadrosh E.A."/>
            <person name="Kyrpides N.C."/>
            <person name="Woyke T."/>
        </authorList>
    </citation>
    <scope>NUCLEOTIDE SEQUENCE</scope>
    <source>
        <strain evidence="2">GVMAG-S-3300013014-136</strain>
    </source>
</reference>
<feature type="domain" description="Glycosyl transferase family 1" evidence="1">
    <location>
        <begin position="184"/>
        <end position="297"/>
    </location>
</feature>
<protein>
    <recommendedName>
        <fullName evidence="1">Glycosyl transferase family 1 domain-containing protein</fullName>
    </recommendedName>
</protein>
<dbReference type="PANTHER" id="PTHR12526">
    <property type="entry name" value="GLYCOSYLTRANSFERASE"/>
    <property type="match status" value="1"/>
</dbReference>
<dbReference type="Gene3D" id="3.40.50.2000">
    <property type="entry name" value="Glycogen Phosphorylase B"/>
    <property type="match status" value="1"/>
</dbReference>
<dbReference type="Pfam" id="PF00534">
    <property type="entry name" value="Glycos_transf_1"/>
    <property type="match status" value="1"/>
</dbReference>
<sequence>MRFHIVSLPHTNTTLDFTSCAYTEKVRRFCIMMKNGGHEVYLYAGEKNSAPVDEHIICLTENDRQKFVSGSSFIDEIFDCSLPQWKTFISNVISNMGSRLQQKDFICLIAGICHKPIADAFPGHISVEFGIGYSGVFAKYKIFESYAWMHSVYSQYKDASRVDGQFFDAVIPGYTEPEMFPFEKDKGDYYLYIGRLIDRKGYRIAQEVCERLGKRLILAGFGNKTGYGEFVGSVGVIERGKLMSKAIAVFVPTLYIEPFGNVLIEALMCGTPVITTDWGAFTETNIHGVTGFRCRTFKEFCNATEEVKNLEPRKIREIAMSKYSLEVIQNEYEKYFKRLLSLWEDGWYQN</sequence>
<dbReference type="SUPFAM" id="SSF53756">
    <property type="entry name" value="UDP-Glycosyltransferase/glycogen phosphorylase"/>
    <property type="match status" value="1"/>
</dbReference>
<dbReference type="InterPro" id="IPR001296">
    <property type="entry name" value="Glyco_trans_1"/>
</dbReference>
<accession>A0A6C0KUP2</accession>
<evidence type="ECO:0000313" key="2">
    <source>
        <dbReference type="EMBL" id="QHU20058.1"/>
    </source>
</evidence>